<dbReference type="InterPro" id="IPR049453">
    <property type="entry name" value="Memb_transporter_dom"/>
</dbReference>
<feature type="transmembrane region" description="Helical" evidence="8">
    <location>
        <begin position="153"/>
        <end position="170"/>
    </location>
</feature>
<feature type="transmembrane region" description="Helical" evidence="8">
    <location>
        <begin position="81"/>
        <end position="100"/>
    </location>
</feature>
<dbReference type="Proteomes" id="UP000613160">
    <property type="component" value="Unassembled WGS sequence"/>
</dbReference>
<comment type="similarity">
    <text evidence="6">Belongs to the YccS/YhfK family.</text>
</comment>
<proteinExistence type="inferred from homology"/>
<gene>
    <name evidence="10" type="ORF">GCM10011335_32250</name>
</gene>
<reference evidence="10" key="1">
    <citation type="journal article" date="2014" name="Int. J. Syst. Evol. Microbiol.">
        <title>Complete genome sequence of Corynebacterium casei LMG S-19264T (=DSM 44701T), isolated from a smear-ripened cheese.</title>
        <authorList>
            <consortium name="US DOE Joint Genome Institute (JGI-PGF)"/>
            <person name="Walter F."/>
            <person name="Albersmeier A."/>
            <person name="Kalinowski J."/>
            <person name="Ruckert C."/>
        </authorList>
    </citation>
    <scope>NUCLEOTIDE SEQUENCE</scope>
    <source>
        <strain evidence="10">CGMCC 1.15493</strain>
    </source>
</reference>
<feature type="transmembrane region" description="Helical" evidence="8">
    <location>
        <begin position="458"/>
        <end position="476"/>
    </location>
</feature>
<accession>A0A916Y2N8</accession>
<sequence>MPRTSAVEGLKAARAMLVASDPGLSRLRMASRVTLTLLAVALALGGLHAALPLPVAAYGIAVITAMQGALVIRDAGSRQRAVTRAWCGLVGLAAVAMAILLQPWPLVSDGFFLVLVFAAVYARKFGPRWNAAGMFGFMCYFMGSYLHPSLSDLPGVAAAIVLSGAIAHGVRNVVLPERRQAEFHRTLTAVGQRVTELRARLRLGRTAGWPEAMRRDAHRRQDQITETILTAEGYLPLAAAGSAAPDPPAADLAMALYDLNLASETALLSELRAGGTSPETLDARDATLGRALASVRAKAAALPAGAFDERPAAPVAPENAAPGPGFMKDPAFRLAIQVALAAGIAMTGGLMLSKTRWFWAILTAFLVFTNTQSRGDATMRALQRAFGTVAGIVVGIALATLLAGHAAVSIGLATVFVFAGFYLLQISYAAMTFFVTLVVSLLYGLLGEFTPELLVLRLEETLVGAAAGAFIAFVVLPRSTSAAVEGAVDAYLGTLDDLLAAVAEKAEGRPSADLIALSRGLDRRYGELATVARPLGSPWQLVRKPGRIRRTLLRFMAIAHWARILARALPAGSGTPSPGLATAIAALRAQIAEARAAKSSFFGTVPADTVRSQRPEPRPSDFTARPDDPEFALDVLAHILDRAAHGGERFGQRRAAADSARATG</sequence>
<name>A0A916Y2N8_9HYPH</name>
<feature type="transmembrane region" description="Helical" evidence="8">
    <location>
        <begin position="331"/>
        <end position="351"/>
    </location>
</feature>
<dbReference type="PANTHER" id="PTHR30509:SF9">
    <property type="entry name" value="MULTIDRUG RESISTANCE PROTEIN MDTO"/>
    <property type="match status" value="1"/>
</dbReference>
<dbReference type="EMBL" id="BMJJ01000008">
    <property type="protein sequence ID" value="GGD26711.1"/>
    <property type="molecule type" value="Genomic_DNA"/>
</dbReference>
<evidence type="ECO:0000256" key="3">
    <source>
        <dbReference type="ARBA" id="ARBA00022692"/>
    </source>
</evidence>
<evidence type="ECO:0000256" key="6">
    <source>
        <dbReference type="ARBA" id="ARBA00043993"/>
    </source>
</evidence>
<evidence type="ECO:0000256" key="4">
    <source>
        <dbReference type="ARBA" id="ARBA00022989"/>
    </source>
</evidence>
<evidence type="ECO:0000256" key="2">
    <source>
        <dbReference type="ARBA" id="ARBA00022475"/>
    </source>
</evidence>
<evidence type="ECO:0000313" key="10">
    <source>
        <dbReference type="EMBL" id="GGD26711.1"/>
    </source>
</evidence>
<feature type="transmembrane region" description="Helical" evidence="8">
    <location>
        <begin position="55"/>
        <end position="72"/>
    </location>
</feature>
<feature type="transmembrane region" description="Helical" evidence="8">
    <location>
        <begin position="424"/>
        <end position="446"/>
    </location>
</feature>
<evidence type="ECO:0000256" key="1">
    <source>
        <dbReference type="ARBA" id="ARBA00004651"/>
    </source>
</evidence>
<feature type="transmembrane region" description="Helical" evidence="8">
    <location>
        <begin position="357"/>
        <end position="373"/>
    </location>
</feature>
<keyword evidence="2" id="KW-1003">Cell membrane</keyword>
<keyword evidence="4 8" id="KW-1133">Transmembrane helix</keyword>
<keyword evidence="5 8" id="KW-0472">Membrane</keyword>
<dbReference type="Pfam" id="PF13515">
    <property type="entry name" value="FUSC_2"/>
    <property type="match status" value="1"/>
</dbReference>
<feature type="domain" description="Integral membrane bound transporter" evidence="9">
    <location>
        <begin position="349"/>
        <end position="470"/>
    </location>
</feature>
<comment type="caution">
    <text evidence="10">The sequence shown here is derived from an EMBL/GenBank/DDBJ whole genome shotgun (WGS) entry which is preliminary data.</text>
</comment>
<evidence type="ECO:0000259" key="9">
    <source>
        <dbReference type="Pfam" id="PF13515"/>
    </source>
</evidence>
<dbReference type="RefSeq" id="WP_188852553.1">
    <property type="nucleotide sequence ID" value="NZ_BMJJ01000008.1"/>
</dbReference>
<dbReference type="GO" id="GO:0005886">
    <property type="term" value="C:plasma membrane"/>
    <property type="evidence" value="ECO:0007669"/>
    <property type="project" value="UniProtKB-SubCell"/>
</dbReference>
<protein>
    <submittedName>
        <fullName evidence="10">FUSC family protein</fullName>
    </submittedName>
</protein>
<feature type="region of interest" description="Disordered" evidence="7">
    <location>
        <begin position="607"/>
        <end position="628"/>
    </location>
</feature>
<evidence type="ECO:0000256" key="5">
    <source>
        <dbReference type="ARBA" id="ARBA00023136"/>
    </source>
</evidence>
<dbReference type="AlphaFoldDB" id="A0A916Y2N8"/>
<feature type="transmembrane region" description="Helical" evidence="8">
    <location>
        <begin position="29"/>
        <end position="49"/>
    </location>
</feature>
<reference evidence="10" key="2">
    <citation type="submission" date="2020-09" db="EMBL/GenBank/DDBJ databases">
        <authorList>
            <person name="Sun Q."/>
            <person name="Zhou Y."/>
        </authorList>
    </citation>
    <scope>NUCLEOTIDE SEQUENCE</scope>
    <source>
        <strain evidence="10">CGMCC 1.15493</strain>
    </source>
</reference>
<evidence type="ECO:0000256" key="7">
    <source>
        <dbReference type="SAM" id="MobiDB-lite"/>
    </source>
</evidence>
<organism evidence="10 11">
    <name type="scientific">Aureimonas glaciei</name>
    <dbReference type="NCBI Taxonomy" id="1776957"/>
    <lineage>
        <taxon>Bacteria</taxon>
        <taxon>Pseudomonadati</taxon>
        <taxon>Pseudomonadota</taxon>
        <taxon>Alphaproteobacteria</taxon>
        <taxon>Hyphomicrobiales</taxon>
        <taxon>Aurantimonadaceae</taxon>
        <taxon>Aureimonas</taxon>
    </lineage>
</organism>
<evidence type="ECO:0000256" key="8">
    <source>
        <dbReference type="SAM" id="Phobius"/>
    </source>
</evidence>
<keyword evidence="11" id="KW-1185">Reference proteome</keyword>
<keyword evidence="3 8" id="KW-0812">Transmembrane</keyword>
<dbReference type="PANTHER" id="PTHR30509">
    <property type="entry name" value="P-HYDROXYBENZOIC ACID EFFLUX PUMP SUBUNIT-RELATED"/>
    <property type="match status" value="1"/>
</dbReference>
<evidence type="ECO:0000313" key="11">
    <source>
        <dbReference type="Proteomes" id="UP000613160"/>
    </source>
</evidence>
<feature type="compositionally biased region" description="Basic and acidic residues" evidence="7">
    <location>
        <begin position="611"/>
        <end position="628"/>
    </location>
</feature>
<feature type="transmembrane region" description="Helical" evidence="8">
    <location>
        <begin position="385"/>
        <end position="418"/>
    </location>
</feature>
<comment type="subcellular location">
    <subcellularLocation>
        <location evidence="1">Cell membrane</location>
        <topology evidence="1">Multi-pass membrane protein</topology>
    </subcellularLocation>
</comment>